<feature type="domain" description="ABC transmembrane type-1" evidence="14">
    <location>
        <begin position="171"/>
        <end position="463"/>
    </location>
</feature>
<sequence length="1435" mass="157559">MSNTVLMKAGDVPRYPPRPRYRRVPFLSTEPRPVLSSLDDPVMTPELHASWWNIVTFSWLNKLLTVGYTRPLTPEDLYRLQDSTQASEYADRLERAWQRQCLKAQAANAAKGLPEVGSEADKSEKVMDVGGGTSSGNRSPRLLFWRRNKAPEPQKPSLAMAMNETVLVFFWTGGFLKLLSDIGTITSPLLLRSITDFVTASYNSKRPGAPPAPHIGQGIGLGIGLFLVQLIIVFLNVHSFYRGFGTGILLRTALIHAIYRRAMRLSNRSRVSGGLSNSKLVTLISADVSRIDYCCQFFHMAWTSIVQIAICLALQIYTLGYSALPGFAFVLLLSPSQSLITKHLFSLRKRSMKWTDARVRAITELMSGIRIIKCFAWESPYLERIKQLRANELSYLRRRLGWRSANNALAFAVPTVAAVISFITYTAVGNELEPGKIFSALTFFQLLRTPLQFLPVAWNAIADATNACRRISAVFEGELAAGSHPVDENLHHGLEMYEASFEWDSAPPSSTANDIADKAKGRAAEPEKASATPSRLQNITMYVPRGSLVAIVGPIGSGKSSLMSALAGEMRQTGGSVVFGGSLGLCAQVPWILSSTIRDNITFGRPYDEVRYRQVVHDACLLPDFAMLPQGDQTVVGEKGVSLSGGQKQRINIARAVYHDDDVILFDDCFSALDAHVGKAVFTQVMQGSLSGKTRILATHALHLLPHADYIITLEGGRIAEQGTYGQLLGHNGPFSRYVEKYGGALTEEKAPEPHDQDDAIEGKCEIEPESNHVAGQEGLASGKPESSARGREAPKAVMQLEERFTGSVSKNTYGIYLKAGNMPLLFPLFLLAILVFEGSTVLSPLWLLWWQEKQYNLPLGVYMGVYGVLGVGQALGLLAMGQVFAFFTFYSSATLHRRALQRVCHATCSFFDTTPLGRITHRFSKDVDVIDNVIGDAIRTLLGVVVQVVGSIVLIAYLTPYFLIAVGVMVLLYFWTGIYYRTSARELRRLDAVLRSKMYEHFAESLSGITTIRAYNESQSFLRENAKRIDVENRAYWLSMACQRWLSVRLDGFGSLLVLAVAMLAVGARFTLSPGQTGVALSFILTAQSVWSWVIRQSAEVENNMSAIERLVYYANNVEMEPAHKVPEHDSKLAPTWPSQGQIEFKEVVASYREGLPAVLKGVSLHIAPGEHIAVCGRTGAGKTTLMTTLLRMMELSSGSIFIDGVDISSLGLAALRSRISIIPQEPLMFGGSLRHNLDPLGERDDATLNDALQRACLLKPIGRTESASSSTSTINVVHQGSGTDANAQSPTHLTLDTAIEDEGGNLSQGQRALISMARALVRHSQIVVLDEATASVDYSTDAAIQRTISVDMVAKTVLTVAHRLNTVISYDRVCIMDAGQIVEIGPPLDLWERGAEDGHFRRMCDSSNIAKSDIESAQRERQNLLSSSRGKTS</sequence>
<feature type="region of interest" description="Disordered" evidence="11">
    <location>
        <begin position="773"/>
        <end position="793"/>
    </location>
</feature>
<feature type="transmembrane region" description="Helical" evidence="12">
    <location>
        <begin position="408"/>
        <end position="428"/>
    </location>
</feature>
<evidence type="ECO:0000256" key="5">
    <source>
        <dbReference type="ARBA" id="ARBA00022741"/>
    </source>
</evidence>
<dbReference type="InParanoid" id="A0A316VU00"/>
<dbReference type="RefSeq" id="XP_025368219.1">
    <property type="nucleotide sequence ID" value="XM_025510831.1"/>
</dbReference>
<dbReference type="SUPFAM" id="SSF52540">
    <property type="entry name" value="P-loop containing nucleoside triphosphate hydrolases"/>
    <property type="match status" value="2"/>
</dbReference>
<dbReference type="SUPFAM" id="SSF90123">
    <property type="entry name" value="ABC transporter transmembrane region"/>
    <property type="match status" value="2"/>
</dbReference>
<dbReference type="Pfam" id="PF00005">
    <property type="entry name" value="ABC_tran"/>
    <property type="match status" value="2"/>
</dbReference>
<dbReference type="FunFam" id="1.20.1560.10:FF:000010">
    <property type="entry name" value="Multidrug resistance-associated ABC transporter"/>
    <property type="match status" value="1"/>
</dbReference>
<gene>
    <name evidence="15" type="ORF">IE81DRAFT_196084</name>
</gene>
<keyword evidence="8" id="KW-0843">Virulence</keyword>
<dbReference type="InterPro" id="IPR050173">
    <property type="entry name" value="ABC_transporter_C-like"/>
</dbReference>
<accession>A0A316VU00</accession>
<dbReference type="CDD" id="cd03244">
    <property type="entry name" value="ABCC_MRP_domain2"/>
    <property type="match status" value="1"/>
</dbReference>
<keyword evidence="16" id="KW-1185">Reference proteome</keyword>
<keyword evidence="5" id="KW-0547">Nucleotide-binding</keyword>
<dbReference type="GO" id="GO:0005524">
    <property type="term" value="F:ATP binding"/>
    <property type="evidence" value="ECO:0007669"/>
    <property type="project" value="UniProtKB-KW"/>
</dbReference>
<feature type="region of interest" description="Disordered" evidence="11">
    <location>
        <begin position="504"/>
        <end position="532"/>
    </location>
</feature>
<dbReference type="FunFam" id="3.40.50.300:FF:000997">
    <property type="entry name" value="Multidrug resistance-associated protein 1"/>
    <property type="match status" value="1"/>
</dbReference>
<comment type="subcellular location">
    <subcellularLocation>
        <location evidence="1">Membrane</location>
        <topology evidence="1">Multi-pass membrane protein</topology>
    </subcellularLocation>
</comment>
<evidence type="ECO:0000256" key="4">
    <source>
        <dbReference type="ARBA" id="ARBA00022692"/>
    </source>
</evidence>
<dbReference type="FunFam" id="3.40.50.300:FF:000630">
    <property type="entry name" value="ATP-binding cassette (ABC) transporter, putative"/>
    <property type="match status" value="1"/>
</dbReference>
<evidence type="ECO:0000256" key="7">
    <source>
        <dbReference type="ARBA" id="ARBA00022989"/>
    </source>
</evidence>
<dbReference type="SMART" id="SM00382">
    <property type="entry name" value="AAA"/>
    <property type="match status" value="2"/>
</dbReference>
<dbReference type="STRING" id="1522189.A0A316VU00"/>
<dbReference type="FunFam" id="1.20.1560.10:FF:000061">
    <property type="entry name" value="ATP-binding cassette transporter YOR1"/>
    <property type="match status" value="1"/>
</dbReference>
<evidence type="ECO:0000256" key="10">
    <source>
        <dbReference type="ARBA" id="ARBA00023180"/>
    </source>
</evidence>
<evidence type="ECO:0000256" key="12">
    <source>
        <dbReference type="SAM" id="Phobius"/>
    </source>
</evidence>
<evidence type="ECO:0000256" key="2">
    <source>
        <dbReference type="ARBA" id="ARBA00009726"/>
    </source>
</evidence>
<dbReference type="Pfam" id="PF00664">
    <property type="entry name" value="ABC_membrane"/>
    <property type="match status" value="2"/>
</dbReference>
<organism evidence="15 16">
    <name type="scientific">Ceraceosorus guamensis</name>
    <dbReference type="NCBI Taxonomy" id="1522189"/>
    <lineage>
        <taxon>Eukaryota</taxon>
        <taxon>Fungi</taxon>
        <taxon>Dikarya</taxon>
        <taxon>Basidiomycota</taxon>
        <taxon>Ustilaginomycotina</taxon>
        <taxon>Exobasidiomycetes</taxon>
        <taxon>Ceraceosorales</taxon>
        <taxon>Ceraceosoraceae</taxon>
        <taxon>Ceraceosorus</taxon>
    </lineage>
</organism>
<dbReference type="PROSITE" id="PS50929">
    <property type="entry name" value="ABC_TM1F"/>
    <property type="match status" value="2"/>
</dbReference>
<dbReference type="PANTHER" id="PTHR24223">
    <property type="entry name" value="ATP-BINDING CASSETTE SUB-FAMILY C"/>
    <property type="match status" value="1"/>
</dbReference>
<keyword evidence="6" id="KW-0067">ATP-binding</keyword>
<dbReference type="Gene3D" id="3.40.50.300">
    <property type="entry name" value="P-loop containing nucleotide triphosphate hydrolases"/>
    <property type="match status" value="2"/>
</dbReference>
<feature type="transmembrane region" description="Helical" evidence="12">
    <location>
        <begin position="215"/>
        <end position="234"/>
    </location>
</feature>
<feature type="domain" description="ABC transporter" evidence="13">
    <location>
        <begin position="1144"/>
        <end position="1405"/>
    </location>
</feature>
<dbReference type="GO" id="GO:0016887">
    <property type="term" value="F:ATP hydrolysis activity"/>
    <property type="evidence" value="ECO:0007669"/>
    <property type="project" value="InterPro"/>
</dbReference>
<dbReference type="CDD" id="cd18606">
    <property type="entry name" value="ABC_6TM_YOR1_D2_like"/>
    <property type="match status" value="1"/>
</dbReference>
<evidence type="ECO:0000256" key="3">
    <source>
        <dbReference type="ARBA" id="ARBA00022448"/>
    </source>
</evidence>
<evidence type="ECO:0000313" key="15">
    <source>
        <dbReference type="EMBL" id="PWN41059.1"/>
    </source>
</evidence>
<evidence type="ECO:0000259" key="14">
    <source>
        <dbReference type="PROSITE" id="PS50929"/>
    </source>
</evidence>
<feature type="region of interest" description="Disordered" evidence="11">
    <location>
        <begin position="113"/>
        <end position="137"/>
    </location>
</feature>
<feature type="transmembrane region" description="Helical" evidence="12">
    <location>
        <begin position="1054"/>
        <end position="1073"/>
    </location>
</feature>
<dbReference type="InterPro" id="IPR036640">
    <property type="entry name" value="ABC1_TM_sf"/>
</dbReference>
<dbReference type="Proteomes" id="UP000245783">
    <property type="component" value="Unassembled WGS sequence"/>
</dbReference>
<dbReference type="PROSITE" id="PS00211">
    <property type="entry name" value="ABC_TRANSPORTER_1"/>
    <property type="match status" value="2"/>
</dbReference>
<dbReference type="GO" id="GO:0016020">
    <property type="term" value="C:membrane"/>
    <property type="evidence" value="ECO:0007669"/>
    <property type="project" value="UniProtKB-SubCell"/>
</dbReference>
<comment type="similarity">
    <text evidence="2">Belongs to the ABC transporter superfamily. ABCC family. Conjugate transporter (TC 3.A.1.208) subfamily.</text>
</comment>
<dbReference type="PROSITE" id="PS50893">
    <property type="entry name" value="ABC_TRANSPORTER_2"/>
    <property type="match status" value="2"/>
</dbReference>
<reference evidence="15 16" key="1">
    <citation type="journal article" date="2018" name="Mol. Biol. Evol.">
        <title>Broad Genomic Sampling Reveals a Smut Pathogenic Ancestry of the Fungal Clade Ustilaginomycotina.</title>
        <authorList>
            <person name="Kijpornyongpan T."/>
            <person name="Mondo S.J."/>
            <person name="Barry K."/>
            <person name="Sandor L."/>
            <person name="Lee J."/>
            <person name="Lipzen A."/>
            <person name="Pangilinan J."/>
            <person name="LaButti K."/>
            <person name="Hainaut M."/>
            <person name="Henrissat B."/>
            <person name="Grigoriev I.V."/>
            <person name="Spatafora J.W."/>
            <person name="Aime M.C."/>
        </authorList>
    </citation>
    <scope>NUCLEOTIDE SEQUENCE [LARGE SCALE GENOMIC DNA]</scope>
    <source>
        <strain evidence="15 16">MCA 4658</strain>
    </source>
</reference>
<dbReference type="InterPro" id="IPR017871">
    <property type="entry name" value="ABC_transporter-like_CS"/>
</dbReference>
<keyword evidence="4 12" id="KW-0812">Transmembrane</keyword>
<evidence type="ECO:0000256" key="8">
    <source>
        <dbReference type="ARBA" id="ARBA00023026"/>
    </source>
</evidence>
<protein>
    <submittedName>
        <fullName evidence="15">Putative ABC transporter</fullName>
    </submittedName>
</protein>
<feature type="transmembrane region" description="Helical" evidence="12">
    <location>
        <begin position="323"/>
        <end position="345"/>
    </location>
</feature>
<feature type="transmembrane region" description="Helical" evidence="12">
    <location>
        <begin position="862"/>
        <end position="891"/>
    </location>
</feature>
<evidence type="ECO:0000256" key="9">
    <source>
        <dbReference type="ARBA" id="ARBA00023136"/>
    </source>
</evidence>
<dbReference type="CDD" id="cd03250">
    <property type="entry name" value="ABCC_MRP_domain1"/>
    <property type="match status" value="1"/>
</dbReference>
<dbReference type="Gene3D" id="1.20.1560.10">
    <property type="entry name" value="ABC transporter type 1, transmembrane domain"/>
    <property type="match status" value="2"/>
</dbReference>
<dbReference type="InterPro" id="IPR003439">
    <property type="entry name" value="ABC_transporter-like_ATP-bd"/>
</dbReference>
<keyword evidence="3" id="KW-0813">Transport</keyword>
<evidence type="ECO:0000313" key="16">
    <source>
        <dbReference type="Proteomes" id="UP000245783"/>
    </source>
</evidence>
<evidence type="ECO:0000256" key="1">
    <source>
        <dbReference type="ARBA" id="ARBA00004141"/>
    </source>
</evidence>
<feature type="transmembrane region" description="Helical" evidence="12">
    <location>
        <begin position="825"/>
        <end position="850"/>
    </location>
</feature>
<feature type="compositionally biased region" description="Basic and acidic residues" evidence="11">
    <location>
        <begin position="515"/>
        <end position="528"/>
    </location>
</feature>
<dbReference type="GO" id="GO:0140359">
    <property type="term" value="F:ABC-type transporter activity"/>
    <property type="evidence" value="ECO:0007669"/>
    <property type="project" value="InterPro"/>
</dbReference>
<dbReference type="EMBL" id="KZ819400">
    <property type="protein sequence ID" value="PWN41059.1"/>
    <property type="molecule type" value="Genomic_DNA"/>
</dbReference>
<dbReference type="GeneID" id="37032701"/>
<feature type="domain" description="ABC transmembrane type-1" evidence="14">
    <location>
        <begin position="829"/>
        <end position="1104"/>
    </location>
</feature>
<dbReference type="InterPro" id="IPR003593">
    <property type="entry name" value="AAA+_ATPase"/>
</dbReference>
<name>A0A316VU00_9BASI</name>
<keyword evidence="9 12" id="KW-0472">Membrane</keyword>
<evidence type="ECO:0000256" key="11">
    <source>
        <dbReference type="SAM" id="MobiDB-lite"/>
    </source>
</evidence>
<keyword evidence="7 12" id="KW-1133">Transmembrane helix</keyword>
<dbReference type="OrthoDB" id="6500128at2759"/>
<dbReference type="InterPro" id="IPR011527">
    <property type="entry name" value="ABC1_TM_dom"/>
</dbReference>
<keyword evidence="10" id="KW-0325">Glycoprotein</keyword>
<evidence type="ECO:0000259" key="13">
    <source>
        <dbReference type="PROSITE" id="PS50893"/>
    </source>
</evidence>
<dbReference type="CDD" id="cd18597">
    <property type="entry name" value="ABC_6TM_YOR1_D1_like"/>
    <property type="match status" value="1"/>
</dbReference>
<feature type="domain" description="ABC transporter" evidence="13">
    <location>
        <begin position="521"/>
        <end position="741"/>
    </location>
</feature>
<feature type="transmembrane region" description="Helical" evidence="12">
    <location>
        <begin position="297"/>
        <end position="317"/>
    </location>
</feature>
<proteinExistence type="inferred from homology"/>
<dbReference type="PANTHER" id="PTHR24223:SF456">
    <property type="entry name" value="MULTIDRUG RESISTANCE-ASSOCIATED PROTEIN LETHAL(2)03659"/>
    <property type="match status" value="1"/>
</dbReference>
<dbReference type="InterPro" id="IPR027417">
    <property type="entry name" value="P-loop_NTPase"/>
</dbReference>
<evidence type="ECO:0000256" key="6">
    <source>
        <dbReference type="ARBA" id="ARBA00022840"/>
    </source>
</evidence>
<feature type="transmembrane region" description="Helical" evidence="12">
    <location>
        <begin position="962"/>
        <end position="981"/>
    </location>
</feature>